<dbReference type="RefSeq" id="XP_065645420.1">
    <property type="nucleotide sequence ID" value="XM_065789348.1"/>
</dbReference>
<accession>A0ABM4B947</accession>
<proteinExistence type="predicted"/>
<dbReference type="GeneID" id="136075905"/>
<protein>
    <submittedName>
        <fullName evidence="2">Uncharacterized protein LOC136075905</fullName>
    </submittedName>
</protein>
<reference evidence="2" key="2">
    <citation type="submission" date="2025-08" db="UniProtKB">
        <authorList>
            <consortium name="RefSeq"/>
        </authorList>
    </citation>
    <scope>IDENTIFICATION</scope>
</reference>
<gene>
    <name evidence="2" type="primary">LOC136075905</name>
</gene>
<sequence length="142" mass="16610">MKEEDCVMGELEVSPDELWFTFSMLKPNKSLGLDDISPRVVKEFFDTIDFILTIFNLSFNNGIFPHLLKLARVVPIFKDGDILSILPCFSKILERIMPSRLYNYFIKHKLLNNNQYRFRKGHSTEHAVIKLVKEILNGFENN</sequence>
<dbReference type="PANTHER" id="PTHR47510">
    <property type="entry name" value="REVERSE TRANSCRIPTASE DOMAIN-CONTAINING PROTEIN"/>
    <property type="match status" value="1"/>
</dbReference>
<evidence type="ECO:0000313" key="2">
    <source>
        <dbReference type="RefSeq" id="XP_065645420.1"/>
    </source>
</evidence>
<dbReference type="PANTHER" id="PTHR47510:SF3">
    <property type="entry name" value="ENDO_EXONUCLEASE_PHOSPHATASE DOMAIN-CONTAINING PROTEIN"/>
    <property type="match status" value="1"/>
</dbReference>
<evidence type="ECO:0000313" key="1">
    <source>
        <dbReference type="Proteomes" id="UP001652625"/>
    </source>
</evidence>
<reference evidence="1" key="1">
    <citation type="submission" date="2025-05" db="UniProtKB">
        <authorList>
            <consortium name="RefSeq"/>
        </authorList>
    </citation>
    <scope>NUCLEOTIDE SEQUENCE [LARGE SCALE GENOMIC DNA]</scope>
</reference>
<dbReference type="Proteomes" id="UP001652625">
    <property type="component" value="Chromosome 02"/>
</dbReference>
<keyword evidence="1" id="KW-1185">Reference proteome</keyword>
<name>A0ABM4B947_HYDVU</name>
<organism evidence="1 2">
    <name type="scientific">Hydra vulgaris</name>
    <name type="common">Hydra</name>
    <name type="synonym">Hydra attenuata</name>
    <dbReference type="NCBI Taxonomy" id="6087"/>
    <lineage>
        <taxon>Eukaryota</taxon>
        <taxon>Metazoa</taxon>
        <taxon>Cnidaria</taxon>
        <taxon>Hydrozoa</taxon>
        <taxon>Hydroidolina</taxon>
        <taxon>Anthoathecata</taxon>
        <taxon>Aplanulata</taxon>
        <taxon>Hydridae</taxon>
        <taxon>Hydra</taxon>
    </lineage>
</organism>